<feature type="domain" description="Phage-Barnase-EndoU-ColicinE5/D-RelE like nuclease 3" evidence="1">
    <location>
        <begin position="6"/>
        <end position="113"/>
    </location>
</feature>
<evidence type="ECO:0000313" key="3">
    <source>
        <dbReference type="Proteomes" id="UP000251144"/>
    </source>
</evidence>
<dbReference type="AlphaFoldDB" id="A0A329U3M7"/>
<dbReference type="Proteomes" id="UP000251144">
    <property type="component" value="Unassembled WGS sequence"/>
</dbReference>
<name>A0A329U3M7_9FIRM</name>
<dbReference type="Pfam" id="PF18812">
    <property type="entry name" value="PBECR3"/>
    <property type="match status" value="1"/>
</dbReference>
<reference evidence="2 3" key="1">
    <citation type="submission" date="2018-02" db="EMBL/GenBank/DDBJ databases">
        <title>Complete genome sequencing of Faecalibacterium prausnitzii strains isolated from the human gut.</title>
        <authorList>
            <person name="Fitzgerald B.C."/>
            <person name="Shkoporov A.N."/>
            <person name="Ross P.R."/>
            <person name="Hill C."/>
        </authorList>
    </citation>
    <scope>NUCLEOTIDE SEQUENCE [LARGE SCALE GENOMIC DNA]</scope>
    <source>
        <strain evidence="2 3">APC942/32-1</strain>
    </source>
</reference>
<dbReference type="EMBL" id="PRLB01000001">
    <property type="protein sequence ID" value="RAW55834.1"/>
    <property type="molecule type" value="Genomic_DNA"/>
</dbReference>
<dbReference type="RefSeq" id="WP_158400125.1">
    <property type="nucleotide sequence ID" value="NZ_PRLB01000001.1"/>
</dbReference>
<gene>
    <name evidence="2" type="ORF">C4N26_02245</name>
</gene>
<proteinExistence type="predicted"/>
<evidence type="ECO:0000313" key="2">
    <source>
        <dbReference type="EMBL" id="RAW55834.1"/>
    </source>
</evidence>
<organism evidence="2 3">
    <name type="scientific">Faecalibacterium prausnitzii</name>
    <dbReference type="NCBI Taxonomy" id="853"/>
    <lineage>
        <taxon>Bacteria</taxon>
        <taxon>Bacillati</taxon>
        <taxon>Bacillota</taxon>
        <taxon>Clostridia</taxon>
        <taxon>Eubacteriales</taxon>
        <taxon>Oscillospiraceae</taxon>
        <taxon>Faecalibacterium</taxon>
    </lineage>
</organism>
<dbReference type="OrthoDB" id="1683148at2"/>
<evidence type="ECO:0000259" key="1">
    <source>
        <dbReference type="Pfam" id="PF18812"/>
    </source>
</evidence>
<protein>
    <submittedName>
        <fullName evidence="2">Transposase</fullName>
    </submittedName>
</protein>
<comment type="caution">
    <text evidence="2">The sequence shown here is derived from an EMBL/GenBank/DDBJ whole genome shotgun (WGS) entry which is preliminary data.</text>
</comment>
<sequence length="123" mass="14050">MPERAKQVGKLSQRVIELLGLTLSEGRSILLGESNIAHMVSRHPEDYALYGEYIPLILSMPDYVALNTKDESIEYVKEVQMDDIYVKVAVRVSARGQLFARSVYRLNTNRAKNFIEKGTLKKY</sequence>
<dbReference type="InterPro" id="IPR041301">
    <property type="entry name" value="PBECR3"/>
</dbReference>
<accession>A0A329U3M7</accession>